<dbReference type="GO" id="GO:0042147">
    <property type="term" value="P:retrograde transport, endosome to Golgi"/>
    <property type="evidence" value="ECO:0007669"/>
    <property type="project" value="TreeGrafter"/>
</dbReference>
<dbReference type="GO" id="GO:1905394">
    <property type="term" value="F:retromer complex binding"/>
    <property type="evidence" value="ECO:0007669"/>
    <property type="project" value="TreeGrafter"/>
</dbReference>
<feature type="compositionally biased region" description="Acidic residues" evidence="2">
    <location>
        <begin position="361"/>
        <end position="374"/>
    </location>
</feature>
<evidence type="ECO:0000313" key="4">
    <source>
        <dbReference type="EMBL" id="OWF44676.1"/>
    </source>
</evidence>
<dbReference type="Pfam" id="PF15255">
    <property type="entry name" value="CAP-ZIP_m"/>
    <property type="match status" value="2"/>
</dbReference>
<gene>
    <name evidence="4" type="ORF">KP79_PYT24038</name>
</gene>
<feature type="region of interest" description="Disordered" evidence="2">
    <location>
        <begin position="118"/>
        <end position="140"/>
    </location>
</feature>
<accession>A0A210Q7F6</accession>
<feature type="compositionally biased region" description="Acidic residues" evidence="2">
    <location>
        <begin position="264"/>
        <end position="279"/>
    </location>
</feature>
<keyword evidence="5" id="KW-1185">Reference proteome</keyword>
<organism evidence="4 5">
    <name type="scientific">Mizuhopecten yessoensis</name>
    <name type="common">Japanese scallop</name>
    <name type="synonym">Patinopecten yessoensis</name>
    <dbReference type="NCBI Taxonomy" id="6573"/>
    <lineage>
        <taxon>Eukaryota</taxon>
        <taxon>Metazoa</taxon>
        <taxon>Spiralia</taxon>
        <taxon>Lophotrochozoa</taxon>
        <taxon>Mollusca</taxon>
        <taxon>Bivalvia</taxon>
        <taxon>Autobranchia</taxon>
        <taxon>Pteriomorphia</taxon>
        <taxon>Pectinida</taxon>
        <taxon>Pectinoidea</taxon>
        <taxon>Pectinidae</taxon>
        <taxon>Mizuhopecten</taxon>
    </lineage>
</organism>
<feature type="region of interest" description="Disordered" evidence="2">
    <location>
        <begin position="167"/>
        <end position="1565"/>
    </location>
</feature>
<evidence type="ECO:0000313" key="5">
    <source>
        <dbReference type="Proteomes" id="UP000242188"/>
    </source>
</evidence>
<evidence type="ECO:0000256" key="2">
    <source>
        <dbReference type="SAM" id="MobiDB-lite"/>
    </source>
</evidence>
<comment type="caution">
    <text evidence="4">The sequence shown here is derived from an EMBL/GenBank/DDBJ whole genome shotgun (WGS) entry which is preliminary data.</text>
</comment>
<feature type="domain" description="FAM21/CAPZIP" evidence="3">
    <location>
        <begin position="1183"/>
        <end position="1224"/>
    </location>
</feature>
<dbReference type="EMBL" id="NEDP02004701">
    <property type="protein sequence ID" value="OWF44676.1"/>
    <property type="molecule type" value="Genomic_DNA"/>
</dbReference>
<dbReference type="GO" id="GO:0071203">
    <property type="term" value="C:WASH complex"/>
    <property type="evidence" value="ECO:0007669"/>
    <property type="project" value="TreeGrafter"/>
</dbReference>
<dbReference type="Proteomes" id="UP000242188">
    <property type="component" value="Unassembled WGS sequence"/>
</dbReference>
<feature type="compositionally biased region" description="Basic and acidic residues" evidence="2">
    <location>
        <begin position="876"/>
        <end position="885"/>
    </location>
</feature>
<feature type="compositionally biased region" description="Basic and acidic residues" evidence="2">
    <location>
        <begin position="122"/>
        <end position="140"/>
    </location>
</feature>
<sequence>MASPVPPPPDLGISEQGAAVTGNETVGGLRSWERAWAVDEMRKEAGNWSLAADAGLLLHLQEFSQRMILKVHEIEKGVDGLLNDSKLTSVKVNNVFNDFIMLANTQFVENRVYDEDVSQEGAAKEETKPEEQEKTREQREAELIPKVKEALTLGINVIDEAFEKLDSHVADSDSEDDDETGYRVDPILEPKDPYLSRPLPLLIGTPNFLNDDNVGLLEEESEEEESDHGSISESESEDEKKQETSDESGDSDDDLFGGKGKDSDDQEDDETDDEDEDEIAREKETQPKGPTDFASELAKKIGVPAKKPPPESDEDGDDEFVDDPKPKTKGKEKKRTDSESSHKKSKKGKDKSSSKTKVPDDDVDLFGAPEEEDSPFGTSGGLFSASKSMFDDDSDEGGLFGDVVTEEAIEEEKPKKKTSKKPAGGVSLFRADDDDMFESSTKERSDSNKKPTSISAPSTKKGGGAGSGFFDDDDDEDEDAGDLFATSNKKPSGEEKVKAPSKSALFDDEDDEGDLFGSGSAAKPPEEKKKPEKKLPAGAVSMFGSGPNPLAAALKKQRPASDDEDSDASAGHKSRSSSIKSSQSQSSLSSRQVDKVKKDGRSSSNNSLFDEDADDSLFSSPPKPRADSKSKAKPVDSLFGEDEDDGLFGMGKKPNKKAAAKSKVTEKPKSSGLFGEEDEEGDMFDGAPVKSTPSKKPVGGVSLFGGADILGKKKADPTPEPVQKQEPPKTQAAAPNKSPLSLFDDNADEEDDLFGGVGDVATKAPQAKPVATTGGKRDLFGDEDVLFGGAEEESPGVNLFGSPASPGTSPEKSSPVKSKAAPTPKAPVTKVTQKSSSGLFNDDDDDDMFGSSAPKVRADSGATLPVAGVTTEESSDTPKNKEATKPWKPVGGVSIMGGIDPFAIKKRRPVGESDEEDDVGPKKTEVKEPPEPAQSAPVTKKVDPLFGDDDDSDDMFTVSKPSPKPSTISATKPPQKTEDVFSPNKPANTSVPKPKPGPLSVDDDEDDDDMFGRKPPPLQLDSPAKSKVGDVFSSSPSSESDMFGSSPPALEEPQTAPPKVKKPPAGAVSMFGGVDPFAAMKKKQAVESEKTAEDSEEQPSASVPKKATSNKGSELPSPTKETEPPSPTKGFAPSSPTKGPEKGFPTKGPAGKIGKLKMNIGINPAALLPGAAPPVKEPEPVAIGFDQPAEVKTLHSASKDRARIQTKRRPPSRMARQSKGDSSTSDLFSPSSPPGDDVPKEMPKPVVNNRVPQPTSDLFGNDDLLDGGSTTPVKSAPIVQENHLFSGGAFSSGAKVTKSKKGVDDDLFGSPTKSVVKSATSDDVFDVSSKKPSTLMNNDEEEDLFAPKSSKRSTKVTDEDDIFSTSQPKVSKQLLNDDNLFPSKSGTKNDNSKALPPSEKSTNGTQNDDDIFGGVGTPKKTEAKPVLEKDKMNNDDIFAGATDTVKKVEKPNQDEDEDLFGKPMEKKKRQVKRAPKTKDEDLFNDNTDIFADVPASKPKEKKKKKTTTGGSKSLFKDTDGLDDIFASAPPKTKTTKKEKAKKTAPAAEKKTGADSNDIFDDPLGN</sequence>
<feature type="compositionally biased region" description="Acidic residues" evidence="2">
    <location>
        <begin position="311"/>
        <end position="321"/>
    </location>
</feature>
<feature type="compositionally biased region" description="Basic and acidic residues" evidence="2">
    <location>
        <begin position="592"/>
        <end position="601"/>
    </location>
</feature>
<feature type="compositionally biased region" description="Acidic residues" evidence="2">
    <location>
        <begin position="217"/>
        <end position="226"/>
    </location>
</feature>
<dbReference type="OrthoDB" id="751084at2759"/>
<dbReference type="GO" id="GO:0005829">
    <property type="term" value="C:cytosol"/>
    <property type="evidence" value="ECO:0007669"/>
    <property type="project" value="GOC"/>
</dbReference>
<evidence type="ECO:0000256" key="1">
    <source>
        <dbReference type="ARBA" id="ARBA00022553"/>
    </source>
</evidence>
<feature type="compositionally biased region" description="Polar residues" evidence="2">
    <location>
        <begin position="805"/>
        <end position="816"/>
    </location>
</feature>
<dbReference type="PANTHER" id="PTHR21669:SF1">
    <property type="entry name" value="WASH COMPLEX SUBUNIT 2"/>
    <property type="match status" value="1"/>
</dbReference>
<feature type="compositionally biased region" description="Basic and acidic residues" evidence="2">
    <location>
        <begin position="440"/>
        <end position="449"/>
    </location>
</feature>
<dbReference type="GO" id="GO:0005769">
    <property type="term" value="C:early endosome"/>
    <property type="evidence" value="ECO:0007669"/>
    <property type="project" value="TreeGrafter"/>
</dbReference>
<feature type="compositionally biased region" description="Polar residues" evidence="2">
    <location>
        <begin position="1311"/>
        <end position="1321"/>
    </location>
</feature>
<feature type="compositionally biased region" description="Basic and acidic residues" evidence="2">
    <location>
        <begin position="919"/>
        <end position="930"/>
    </location>
</feature>
<feature type="compositionally biased region" description="Basic and acidic residues" evidence="2">
    <location>
        <begin position="1084"/>
        <end position="1093"/>
    </location>
</feature>
<name>A0A210Q7F6_MIZYE</name>
<feature type="compositionally biased region" description="Basic residues" evidence="2">
    <location>
        <begin position="1465"/>
        <end position="1475"/>
    </location>
</feature>
<feature type="compositionally biased region" description="Polar residues" evidence="2">
    <location>
        <begin position="830"/>
        <end position="839"/>
    </location>
</feature>
<feature type="compositionally biased region" description="Low complexity" evidence="2">
    <location>
        <begin position="1257"/>
        <end position="1268"/>
    </location>
</feature>
<dbReference type="STRING" id="6573.A0A210Q7F6"/>
<feature type="compositionally biased region" description="Basic and acidic residues" evidence="2">
    <location>
        <begin position="180"/>
        <end position="194"/>
    </location>
</feature>
<keyword evidence="1" id="KW-0597">Phosphoprotein</keyword>
<dbReference type="PANTHER" id="PTHR21669">
    <property type="entry name" value="CAPZ-INTERACTING PROTEIN AND RELATED PROTEINS"/>
    <property type="match status" value="1"/>
</dbReference>
<feature type="compositionally biased region" description="Basic and acidic residues" evidence="2">
    <location>
        <begin position="1419"/>
        <end position="1434"/>
    </location>
</feature>
<feature type="compositionally biased region" description="Polar residues" evidence="2">
    <location>
        <begin position="965"/>
        <end position="974"/>
    </location>
</feature>
<dbReference type="InterPro" id="IPR029341">
    <property type="entry name" value="FAM21/CAPZIP"/>
</dbReference>
<proteinExistence type="predicted"/>
<dbReference type="GO" id="GO:1901981">
    <property type="term" value="F:phosphatidylinositol phosphate binding"/>
    <property type="evidence" value="ECO:0007669"/>
    <property type="project" value="TreeGrafter"/>
</dbReference>
<feature type="compositionally biased region" description="Acidic residues" evidence="2">
    <location>
        <begin position="470"/>
        <end position="481"/>
    </location>
</feature>
<feature type="compositionally biased region" description="Polar residues" evidence="2">
    <location>
        <begin position="1363"/>
        <end position="1389"/>
    </location>
</feature>
<feature type="compositionally biased region" description="Basic and acidic residues" evidence="2">
    <location>
        <begin position="624"/>
        <end position="634"/>
    </location>
</feature>
<feature type="compositionally biased region" description="Basic residues" evidence="2">
    <location>
        <begin position="1533"/>
        <end position="1542"/>
    </location>
</feature>
<feature type="compositionally biased region" description="Low complexity" evidence="2">
    <location>
        <begin position="568"/>
        <end position="591"/>
    </location>
</feature>
<feature type="compositionally biased region" description="Basic and acidic residues" evidence="2">
    <location>
        <begin position="524"/>
        <end position="535"/>
    </location>
</feature>
<feature type="compositionally biased region" description="Basic and acidic residues" evidence="2">
    <location>
        <begin position="1444"/>
        <end position="1464"/>
    </location>
</feature>
<feature type="compositionally biased region" description="Acidic residues" evidence="2">
    <location>
        <begin position="781"/>
        <end position="794"/>
    </location>
</feature>
<evidence type="ECO:0000259" key="3">
    <source>
        <dbReference type="Pfam" id="PF15255"/>
    </source>
</evidence>
<feature type="compositionally biased region" description="Basic and acidic residues" evidence="2">
    <location>
        <begin position="350"/>
        <end position="360"/>
    </location>
</feature>
<reference evidence="4 5" key="1">
    <citation type="journal article" date="2017" name="Nat. Ecol. Evol.">
        <title>Scallop genome provides insights into evolution of bilaterian karyotype and development.</title>
        <authorList>
            <person name="Wang S."/>
            <person name="Zhang J."/>
            <person name="Jiao W."/>
            <person name="Li J."/>
            <person name="Xun X."/>
            <person name="Sun Y."/>
            <person name="Guo X."/>
            <person name="Huan P."/>
            <person name="Dong B."/>
            <person name="Zhang L."/>
            <person name="Hu X."/>
            <person name="Sun X."/>
            <person name="Wang J."/>
            <person name="Zhao C."/>
            <person name="Wang Y."/>
            <person name="Wang D."/>
            <person name="Huang X."/>
            <person name="Wang R."/>
            <person name="Lv J."/>
            <person name="Li Y."/>
            <person name="Zhang Z."/>
            <person name="Liu B."/>
            <person name="Lu W."/>
            <person name="Hui Y."/>
            <person name="Liang J."/>
            <person name="Zhou Z."/>
            <person name="Hou R."/>
            <person name="Li X."/>
            <person name="Liu Y."/>
            <person name="Li H."/>
            <person name="Ning X."/>
            <person name="Lin Y."/>
            <person name="Zhao L."/>
            <person name="Xing Q."/>
            <person name="Dou J."/>
            <person name="Li Y."/>
            <person name="Mao J."/>
            <person name="Guo H."/>
            <person name="Dou H."/>
            <person name="Li T."/>
            <person name="Mu C."/>
            <person name="Jiang W."/>
            <person name="Fu Q."/>
            <person name="Fu X."/>
            <person name="Miao Y."/>
            <person name="Liu J."/>
            <person name="Yu Q."/>
            <person name="Li R."/>
            <person name="Liao H."/>
            <person name="Li X."/>
            <person name="Kong Y."/>
            <person name="Jiang Z."/>
            <person name="Chourrout D."/>
            <person name="Li R."/>
            <person name="Bao Z."/>
        </authorList>
    </citation>
    <scope>NUCLEOTIDE SEQUENCE [LARGE SCALE GENOMIC DNA]</scope>
    <source>
        <strain evidence="4 5">PY_sf001</strain>
    </source>
</reference>
<feature type="compositionally biased region" description="Low complexity" evidence="2">
    <location>
        <begin position="1164"/>
        <end position="1174"/>
    </location>
</feature>
<feature type="domain" description="FAM21/CAPZIP" evidence="3">
    <location>
        <begin position="1146"/>
        <end position="1182"/>
    </location>
</feature>
<dbReference type="GO" id="GO:0036010">
    <property type="term" value="P:protein localization to endosome"/>
    <property type="evidence" value="ECO:0007669"/>
    <property type="project" value="TreeGrafter"/>
</dbReference>
<feature type="compositionally biased region" description="Low complexity" evidence="2">
    <location>
        <begin position="1029"/>
        <end position="1047"/>
    </location>
</feature>
<protein>
    <submittedName>
        <fullName evidence="4">WASH complex subunit FAM21</fullName>
    </submittedName>
</protein>
<feature type="compositionally biased region" description="Acidic residues" evidence="2">
    <location>
        <begin position="245"/>
        <end position="255"/>
    </location>
</feature>